<comment type="caution">
    <text evidence="3">The sequence shown here is derived from an EMBL/GenBank/DDBJ whole genome shotgun (WGS) entry which is preliminary data.</text>
</comment>
<organism evidence="3 4">
    <name type="scientific">Trichinella zimbabwensis</name>
    <dbReference type="NCBI Taxonomy" id="268475"/>
    <lineage>
        <taxon>Eukaryota</taxon>
        <taxon>Metazoa</taxon>
        <taxon>Ecdysozoa</taxon>
        <taxon>Nematoda</taxon>
        <taxon>Enoplea</taxon>
        <taxon>Dorylaimia</taxon>
        <taxon>Trichinellida</taxon>
        <taxon>Trichinellidae</taxon>
        <taxon>Trichinella</taxon>
    </lineage>
</organism>
<evidence type="ECO:0000256" key="1">
    <source>
        <dbReference type="SAM" id="MobiDB-lite"/>
    </source>
</evidence>
<reference evidence="3 4" key="1">
    <citation type="submission" date="2015-01" db="EMBL/GenBank/DDBJ databases">
        <title>Evolution of Trichinella species and genotypes.</title>
        <authorList>
            <person name="Korhonen P.K."/>
            <person name="Edoardo P."/>
            <person name="Giuseppe L.R."/>
            <person name="Gasser R.B."/>
        </authorList>
    </citation>
    <scope>NUCLEOTIDE SEQUENCE [LARGE SCALE GENOMIC DNA]</scope>
    <source>
        <strain evidence="3">ISS1029</strain>
    </source>
</reference>
<proteinExistence type="predicted"/>
<keyword evidence="2" id="KW-0812">Transmembrane</keyword>
<evidence type="ECO:0000313" key="4">
    <source>
        <dbReference type="Proteomes" id="UP000055024"/>
    </source>
</evidence>
<protein>
    <submittedName>
        <fullName evidence="3">Uncharacterized protein</fullName>
    </submittedName>
</protein>
<accession>A0A0V1GVU2</accession>
<dbReference type="AlphaFoldDB" id="A0A0V1GVU2"/>
<dbReference type="EMBL" id="JYDP01000233">
    <property type="protein sequence ID" value="KRZ02352.1"/>
    <property type="molecule type" value="Genomic_DNA"/>
</dbReference>
<dbReference type="Proteomes" id="UP000055024">
    <property type="component" value="Unassembled WGS sequence"/>
</dbReference>
<feature type="transmembrane region" description="Helical" evidence="2">
    <location>
        <begin position="34"/>
        <end position="54"/>
    </location>
</feature>
<keyword evidence="2" id="KW-1133">Transmembrane helix</keyword>
<gene>
    <name evidence="3" type="ORF">T11_4452</name>
</gene>
<name>A0A0V1GVU2_9BILA</name>
<evidence type="ECO:0000256" key="2">
    <source>
        <dbReference type="SAM" id="Phobius"/>
    </source>
</evidence>
<keyword evidence="2" id="KW-0472">Membrane</keyword>
<sequence length="62" mass="7297">MDKYSAKKEPDELGNSSSNSSREEILLFYERTNMLYFFSGLALAFHYWYMVLAISRHHCNAI</sequence>
<feature type="region of interest" description="Disordered" evidence="1">
    <location>
        <begin position="1"/>
        <end position="21"/>
    </location>
</feature>
<feature type="compositionally biased region" description="Basic and acidic residues" evidence="1">
    <location>
        <begin position="1"/>
        <end position="11"/>
    </location>
</feature>
<keyword evidence="4" id="KW-1185">Reference proteome</keyword>
<evidence type="ECO:0000313" key="3">
    <source>
        <dbReference type="EMBL" id="KRZ02352.1"/>
    </source>
</evidence>